<gene>
    <name evidence="1" type="ORF">HPB47_008282</name>
</gene>
<evidence type="ECO:0000313" key="1">
    <source>
        <dbReference type="EMBL" id="KAG0414586.1"/>
    </source>
</evidence>
<proteinExistence type="predicted"/>
<protein>
    <submittedName>
        <fullName evidence="1">Uncharacterized protein</fullName>
    </submittedName>
</protein>
<sequence>MEYSSIESSQQQQQRRQEDSKDQSKDQNDQSSDNTWFKAYHTNVNPQQRKQQAPTRVRREKPAALKVTLRLPILRDYKYKVVIKTKKSLNLRDHKKELGESTLGVPRSPLQDPVKFRLFYDHNILIACTNNMEKYAFEIGDVKQFRISGEDVDGEAYLKEPTKTICRAEGHPCTPRCALCKGPHKTYSKEYELKFYKARKDDRPTETEEPPFARKLPQPNEELTQARTIAQPEARLDKAEYRPGQDNMVRIGKLATSTKQVTGMLRRIRNKRRGLKEKEAIRLLRLMETELGKLNIRIKKAFKSELGVPVRTPTERLINLGVHNTLEELRDAQIAAQLKWLDETANGRWLLGKLNLEAERSRTPLSEDLPREVGANIKVSRIPKNMHPEGDADRKEQAVDIVNPRASVLTDSQTACRNFLHDWFEGTHRSRYYISCGCRTTRDTEGMRRLTPQPEVYFPTEPPSPAATAVRLRFPLPHKNLSREEHFIQRLQTVSIPPPERLNAWYPSSLLPPACTHCGYERADAYHVVWACQKILGLVKFTNPTTERWEVALRSEDLSQHLLLATRDAIESKFNGTPQ</sequence>
<comment type="caution">
    <text evidence="1">The sequence shown here is derived from an EMBL/GenBank/DDBJ whole genome shotgun (WGS) entry which is preliminary data.</text>
</comment>
<dbReference type="Proteomes" id="UP000805193">
    <property type="component" value="Unassembled WGS sequence"/>
</dbReference>
<accession>A0AC60P5J1</accession>
<reference evidence="1 2" key="1">
    <citation type="journal article" date="2020" name="Cell">
        <title>Large-Scale Comparative Analyses of Tick Genomes Elucidate Their Genetic Diversity and Vector Capacities.</title>
        <authorList>
            <consortium name="Tick Genome and Microbiome Consortium (TIGMIC)"/>
            <person name="Jia N."/>
            <person name="Wang J."/>
            <person name="Shi W."/>
            <person name="Du L."/>
            <person name="Sun Y."/>
            <person name="Zhan W."/>
            <person name="Jiang J.F."/>
            <person name="Wang Q."/>
            <person name="Zhang B."/>
            <person name="Ji P."/>
            <person name="Bell-Sakyi L."/>
            <person name="Cui X.M."/>
            <person name="Yuan T.T."/>
            <person name="Jiang B.G."/>
            <person name="Yang W.F."/>
            <person name="Lam T.T."/>
            <person name="Chang Q.C."/>
            <person name="Ding S.J."/>
            <person name="Wang X.J."/>
            <person name="Zhu J.G."/>
            <person name="Ruan X.D."/>
            <person name="Zhao L."/>
            <person name="Wei J.T."/>
            <person name="Ye R.Z."/>
            <person name="Que T.C."/>
            <person name="Du C.H."/>
            <person name="Zhou Y.H."/>
            <person name="Cheng J.X."/>
            <person name="Dai P.F."/>
            <person name="Guo W.B."/>
            <person name="Han X.H."/>
            <person name="Huang E.J."/>
            <person name="Li L.F."/>
            <person name="Wei W."/>
            <person name="Gao Y.C."/>
            <person name="Liu J.Z."/>
            <person name="Shao H.Z."/>
            <person name="Wang X."/>
            <person name="Wang C.C."/>
            <person name="Yang T.C."/>
            <person name="Huo Q.B."/>
            <person name="Li W."/>
            <person name="Chen H.Y."/>
            <person name="Chen S.E."/>
            <person name="Zhou L.G."/>
            <person name="Ni X.B."/>
            <person name="Tian J.H."/>
            <person name="Sheng Y."/>
            <person name="Liu T."/>
            <person name="Pan Y.S."/>
            <person name="Xia L.Y."/>
            <person name="Li J."/>
            <person name="Zhao F."/>
            <person name="Cao W.C."/>
        </authorList>
    </citation>
    <scope>NUCLEOTIDE SEQUENCE [LARGE SCALE GENOMIC DNA]</scope>
    <source>
        <strain evidence="1">Iper-2018</strain>
    </source>
</reference>
<dbReference type="EMBL" id="JABSTQ010011167">
    <property type="protein sequence ID" value="KAG0414586.1"/>
    <property type="molecule type" value="Genomic_DNA"/>
</dbReference>
<organism evidence="1 2">
    <name type="scientific">Ixodes persulcatus</name>
    <name type="common">Taiga tick</name>
    <dbReference type="NCBI Taxonomy" id="34615"/>
    <lineage>
        <taxon>Eukaryota</taxon>
        <taxon>Metazoa</taxon>
        <taxon>Ecdysozoa</taxon>
        <taxon>Arthropoda</taxon>
        <taxon>Chelicerata</taxon>
        <taxon>Arachnida</taxon>
        <taxon>Acari</taxon>
        <taxon>Parasitiformes</taxon>
        <taxon>Ixodida</taxon>
        <taxon>Ixodoidea</taxon>
        <taxon>Ixodidae</taxon>
        <taxon>Ixodinae</taxon>
        <taxon>Ixodes</taxon>
    </lineage>
</organism>
<evidence type="ECO:0000313" key="2">
    <source>
        <dbReference type="Proteomes" id="UP000805193"/>
    </source>
</evidence>
<keyword evidence="2" id="KW-1185">Reference proteome</keyword>
<name>A0AC60P5J1_IXOPE</name>